<dbReference type="AlphaFoldDB" id="A0A6V7QMK4"/>
<sequence length="158" mass="17869">MKRVESVEYCISLSPRFASVYDVLHVSAPGDYVFDLSHVTGYAPLALAEDLSYVEQLIRILIRQGKKIAKPDCSLSDGIMEQSMMWKLYPSYSRSLVESGLIRPNGQAFPLGGRTHWEPWSWFSPHVVLGCYRFIRERLGSARKGRSSVDSALPRDQS</sequence>
<dbReference type="EMBL" id="LR862137">
    <property type="protein sequence ID" value="CAD1844121.1"/>
    <property type="molecule type" value="Genomic_DNA"/>
</dbReference>
<reference evidence="1" key="1">
    <citation type="submission" date="2020-07" db="EMBL/GenBank/DDBJ databases">
        <authorList>
            <person name="Lin J."/>
        </authorList>
    </citation>
    <scope>NUCLEOTIDE SEQUENCE</scope>
</reference>
<organism evidence="1">
    <name type="scientific">Ananas comosus var. bracteatus</name>
    <name type="common">red pineapple</name>
    <dbReference type="NCBI Taxonomy" id="296719"/>
    <lineage>
        <taxon>Eukaryota</taxon>
        <taxon>Viridiplantae</taxon>
        <taxon>Streptophyta</taxon>
        <taxon>Embryophyta</taxon>
        <taxon>Tracheophyta</taxon>
        <taxon>Spermatophyta</taxon>
        <taxon>Magnoliopsida</taxon>
        <taxon>Liliopsida</taxon>
        <taxon>Poales</taxon>
        <taxon>Bromeliaceae</taxon>
        <taxon>Bromelioideae</taxon>
        <taxon>Ananas</taxon>
    </lineage>
</organism>
<proteinExistence type="predicted"/>
<evidence type="ECO:0000313" key="1">
    <source>
        <dbReference type="EMBL" id="CAD1844121.1"/>
    </source>
</evidence>
<protein>
    <submittedName>
        <fullName evidence="1">Uncharacterized protein</fullName>
    </submittedName>
</protein>
<gene>
    <name evidence="1" type="ORF">CB5_LOCUS27332</name>
</gene>
<name>A0A6V7QMK4_ANACO</name>
<accession>A0A6V7QMK4</accession>